<comment type="caution">
    <text evidence="3">The sequence shown here is derived from an EMBL/GenBank/DDBJ whole genome shotgun (WGS) entry which is preliminary data.</text>
</comment>
<feature type="chain" id="PRO_5047342461" evidence="2">
    <location>
        <begin position="21"/>
        <end position="325"/>
    </location>
</feature>
<evidence type="ECO:0000256" key="2">
    <source>
        <dbReference type="SAM" id="SignalP"/>
    </source>
</evidence>
<evidence type="ECO:0000313" key="3">
    <source>
        <dbReference type="EMBL" id="MFC4347411.1"/>
    </source>
</evidence>
<name>A0ABV8U9E9_9PROT</name>
<keyword evidence="1" id="KW-0175">Coiled coil</keyword>
<dbReference type="RefSeq" id="WP_068152963.1">
    <property type="nucleotide sequence ID" value="NZ_JBHSCR010000003.1"/>
</dbReference>
<gene>
    <name evidence="3" type="ORF">ACFO5Q_06095</name>
</gene>
<keyword evidence="4" id="KW-1185">Reference proteome</keyword>
<evidence type="ECO:0000313" key="4">
    <source>
        <dbReference type="Proteomes" id="UP001595776"/>
    </source>
</evidence>
<keyword evidence="2" id="KW-0732">Signal</keyword>
<organism evidence="3 4">
    <name type="scientific">Kordiimonas lipolytica</name>
    <dbReference type="NCBI Taxonomy" id="1662421"/>
    <lineage>
        <taxon>Bacteria</taxon>
        <taxon>Pseudomonadati</taxon>
        <taxon>Pseudomonadota</taxon>
        <taxon>Alphaproteobacteria</taxon>
        <taxon>Kordiimonadales</taxon>
        <taxon>Kordiimonadaceae</taxon>
        <taxon>Kordiimonas</taxon>
    </lineage>
</organism>
<accession>A0ABV8U9E9</accession>
<proteinExistence type="predicted"/>
<reference evidence="4" key="1">
    <citation type="journal article" date="2019" name="Int. J. Syst. Evol. Microbiol.">
        <title>The Global Catalogue of Microorganisms (GCM) 10K type strain sequencing project: providing services to taxonomists for standard genome sequencing and annotation.</title>
        <authorList>
            <consortium name="The Broad Institute Genomics Platform"/>
            <consortium name="The Broad Institute Genome Sequencing Center for Infectious Disease"/>
            <person name="Wu L."/>
            <person name="Ma J."/>
        </authorList>
    </citation>
    <scope>NUCLEOTIDE SEQUENCE [LARGE SCALE GENOMIC DNA]</scope>
    <source>
        <strain evidence="4">CGMCC 1.15304</strain>
    </source>
</reference>
<sequence>MKQLLVLILVFSLLSGSALADAPSKSYEDMTVAELKAVDTKTLSRDERKHLKKVLKAKKKAEKARIKAEKRRLKAERKAEKARIKAEKKRAKAEAKRLRKARKAATKQLALIETVYKNSGIYRDPGYSNLRIRGADAKISTSEAIFALSSNGGHVGYFIRTYFNPLTGGLSPQIYMTVSFSDVVDQDMLYEKGMTAEAMANRNGWWKNYRWAALRNGAGRRLTPVDRYSNNSPYYASFFEEYIIQLAFEDITAAVKAGTALRVEVSSPSRGAYPFTIAVSYDYLLGYLMRLSEADQRLAHMKGWANPRIMALKETLAEATTSTTP</sequence>
<dbReference type="Proteomes" id="UP001595776">
    <property type="component" value="Unassembled WGS sequence"/>
</dbReference>
<protein>
    <submittedName>
        <fullName evidence="3">Uncharacterized protein</fullName>
    </submittedName>
</protein>
<evidence type="ECO:0000256" key="1">
    <source>
        <dbReference type="SAM" id="Coils"/>
    </source>
</evidence>
<feature type="signal peptide" evidence="2">
    <location>
        <begin position="1"/>
        <end position="20"/>
    </location>
</feature>
<feature type="coiled-coil region" evidence="1">
    <location>
        <begin position="51"/>
        <end position="108"/>
    </location>
</feature>
<dbReference type="EMBL" id="JBHSCR010000003">
    <property type="protein sequence ID" value="MFC4347411.1"/>
    <property type="molecule type" value="Genomic_DNA"/>
</dbReference>